<keyword evidence="2 3" id="KW-0067">ATP-binding</keyword>
<dbReference type="EC" id="2.7.1.24" evidence="3 4"/>
<dbReference type="Proteomes" id="UP000228758">
    <property type="component" value="Unassembled WGS sequence"/>
</dbReference>
<keyword evidence="3" id="KW-0173">Coenzyme A biosynthesis</keyword>
<dbReference type="GO" id="GO:0005524">
    <property type="term" value="F:ATP binding"/>
    <property type="evidence" value="ECO:0007669"/>
    <property type="project" value="UniProtKB-UniRule"/>
</dbReference>
<dbReference type="RefSeq" id="WP_100364451.1">
    <property type="nucleotide sequence ID" value="NZ_PGFF01000001.1"/>
</dbReference>
<organism evidence="5 6">
    <name type="scientific">Diaminobutyricimonas aerilata</name>
    <dbReference type="NCBI Taxonomy" id="1162967"/>
    <lineage>
        <taxon>Bacteria</taxon>
        <taxon>Bacillati</taxon>
        <taxon>Actinomycetota</taxon>
        <taxon>Actinomycetes</taxon>
        <taxon>Micrococcales</taxon>
        <taxon>Microbacteriaceae</taxon>
        <taxon>Diaminobutyricimonas</taxon>
    </lineage>
</organism>
<dbReference type="PROSITE" id="PS51219">
    <property type="entry name" value="DPCK"/>
    <property type="match status" value="1"/>
</dbReference>
<keyword evidence="3 5" id="KW-0418">Kinase</keyword>
<proteinExistence type="inferred from homology"/>
<comment type="catalytic activity">
    <reaction evidence="3">
        <text>3'-dephospho-CoA + ATP = ADP + CoA + H(+)</text>
        <dbReference type="Rhea" id="RHEA:18245"/>
        <dbReference type="ChEBI" id="CHEBI:15378"/>
        <dbReference type="ChEBI" id="CHEBI:30616"/>
        <dbReference type="ChEBI" id="CHEBI:57287"/>
        <dbReference type="ChEBI" id="CHEBI:57328"/>
        <dbReference type="ChEBI" id="CHEBI:456216"/>
        <dbReference type="EC" id="2.7.1.24"/>
    </reaction>
</comment>
<gene>
    <name evidence="3" type="primary">coaE</name>
    <name evidence="5" type="ORF">CLV46_1801</name>
</gene>
<keyword evidence="6" id="KW-1185">Reference proteome</keyword>
<keyword evidence="3" id="KW-0963">Cytoplasm</keyword>
<accession>A0A2M9CK13</accession>
<dbReference type="GO" id="GO:0015937">
    <property type="term" value="P:coenzyme A biosynthetic process"/>
    <property type="evidence" value="ECO:0007669"/>
    <property type="project" value="UniProtKB-UniRule"/>
</dbReference>
<evidence type="ECO:0000256" key="2">
    <source>
        <dbReference type="ARBA" id="ARBA00022840"/>
    </source>
</evidence>
<comment type="similarity">
    <text evidence="3">Belongs to the CoaE family.</text>
</comment>
<dbReference type="UniPathway" id="UPA00241">
    <property type="reaction ID" value="UER00356"/>
</dbReference>
<evidence type="ECO:0000256" key="1">
    <source>
        <dbReference type="ARBA" id="ARBA00022741"/>
    </source>
</evidence>
<evidence type="ECO:0000256" key="3">
    <source>
        <dbReference type="HAMAP-Rule" id="MF_00376"/>
    </source>
</evidence>
<sequence length="201" mass="21450">MFLLGLTGGIAAGKSVVARRLVELGAVHVDADVLAREVVEPGTPGLAAIAERFGPGVLAADGSLDRPALGAIVFSDDAARADLNAITHPAVWRRARELFAEAEARDPHAVVVYDVPLLVEAMRERSFGFDLVVVVHADRAERIRRLVEVRGMSPQEAEGRVTAQASDAERLAVADVVIDTNGTMDETIAAVDALWERARGR</sequence>
<dbReference type="PANTHER" id="PTHR10695">
    <property type="entry name" value="DEPHOSPHO-COA KINASE-RELATED"/>
    <property type="match status" value="1"/>
</dbReference>
<dbReference type="NCBIfam" id="NF002879">
    <property type="entry name" value="PRK03333.1"/>
    <property type="match status" value="1"/>
</dbReference>
<dbReference type="InterPro" id="IPR001977">
    <property type="entry name" value="Depp_CoAkinase"/>
</dbReference>
<evidence type="ECO:0000313" key="5">
    <source>
        <dbReference type="EMBL" id="PJJ72236.1"/>
    </source>
</evidence>
<dbReference type="PANTHER" id="PTHR10695:SF46">
    <property type="entry name" value="BIFUNCTIONAL COENZYME A SYNTHASE-RELATED"/>
    <property type="match status" value="1"/>
</dbReference>
<comment type="caution">
    <text evidence="5">The sequence shown here is derived from an EMBL/GenBank/DDBJ whole genome shotgun (WGS) entry which is preliminary data.</text>
</comment>
<dbReference type="CDD" id="cd02022">
    <property type="entry name" value="DPCK"/>
    <property type="match status" value="1"/>
</dbReference>
<feature type="binding site" evidence="3">
    <location>
        <begin position="11"/>
        <end position="16"/>
    </location>
    <ligand>
        <name>ATP</name>
        <dbReference type="ChEBI" id="CHEBI:30616"/>
    </ligand>
</feature>
<evidence type="ECO:0000313" key="6">
    <source>
        <dbReference type="Proteomes" id="UP000228758"/>
    </source>
</evidence>
<dbReference type="OrthoDB" id="9812943at2"/>
<reference evidence="5 6" key="1">
    <citation type="submission" date="2017-11" db="EMBL/GenBank/DDBJ databases">
        <title>Genomic Encyclopedia of Archaeal and Bacterial Type Strains, Phase II (KMG-II): From Individual Species to Whole Genera.</title>
        <authorList>
            <person name="Goeker M."/>
        </authorList>
    </citation>
    <scope>NUCLEOTIDE SEQUENCE [LARGE SCALE GENOMIC DNA]</scope>
    <source>
        <strain evidence="5 6">DSM 27393</strain>
    </source>
</reference>
<dbReference type="GO" id="GO:0004140">
    <property type="term" value="F:dephospho-CoA kinase activity"/>
    <property type="evidence" value="ECO:0007669"/>
    <property type="project" value="UniProtKB-UniRule"/>
</dbReference>
<dbReference type="Gene3D" id="3.40.50.300">
    <property type="entry name" value="P-loop containing nucleotide triphosphate hydrolases"/>
    <property type="match status" value="1"/>
</dbReference>
<dbReference type="EMBL" id="PGFF01000001">
    <property type="protein sequence ID" value="PJJ72236.1"/>
    <property type="molecule type" value="Genomic_DNA"/>
</dbReference>
<dbReference type="GO" id="GO:0005737">
    <property type="term" value="C:cytoplasm"/>
    <property type="evidence" value="ECO:0007669"/>
    <property type="project" value="UniProtKB-SubCell"/>
</dbReference>
<dbReference type="InterPro" id="IPR027417">
    <property type="entry name" value="P-loop_NTPase"/>
</dbReference>
<dbReference type="SUPFAM" id="SSF52540">
    <property type="entry name" value="P-loop containing nucleoside triphosphate hydrolases"/>
    <property type="match status" value="1"/>
</dbReference>
<protein>
    <recommendedName>
        <fullName evidence="3 4">Dephospho-CoA kinase</fullName>
        <ecNumber evidence="3 4">2.7.1.24</ecNumber>
    </recommendedName>
    <alternativeName>
        <fullName evidence="3">Dephosphocoenzyme A kinase</fullName>
    </alternativeName>
</protein>
<name>A0A2M9CK13_9MICO</name>
<dbReference type="NCBIfam" id="TIGR00152">
    <property type="entry name" value="dephospho-CoA kinase"/>
    <property type="match status" value="1"/>
</dbReference>
<dbReference type="AlphaFoldDB" id="A0A2M9CK13"/>
<keyword evidence="1 3" id="KW-0547">Nucleotide-binding</keyword>
<dbReference type="Pfam" id="PF01121">
    <property type="entry name" value="CoaE"/>
    <property type="match status" value="1"/>
</dbReference>
<comment type="function">
    <text evidence="3">Catalyzes the phosphorylation of the 3'-hydroxyl group of dephosphocoenzyme A to form coenzyme A.</text>
</comment>
<comment type="subcellular location">
    <subcellularLocation>
        <location evidence="3">Cytoplasm</location>
    </subcellularLocation>
</comment>
<keyword evidence="3" id="KW-0808">Transferase</keyword>
<comment type="pathway">
    <text evidence="3">Cofactor biosynthesis; coenzyme A biosynthesis; CoA from (R)-pantothenate: step 5/5.</text>
</comment>
<dbReference type="HAMAP" id="MF_00376">
    <property type="entry name" value="Dephospho_CoA_kinase"/>
    <property type="match status" value="1"/>
</dbReference>
<evidence type="ECO:0000256" key="4">
    <source>
        <dbReference type="NCBIfam" id="TIGR00152"/>
    </source>
</evidence>